<dbReference type="Proteomes" id="UP000076661">
    <property type="component" value="Unassembled WGS sequence"/>
</dbReference>
<comment type="caution">
    <text evidence="2">The sequence shown here is derived from an EMBL/GenBank/DDBJ whole genome shotgun (WGS) entry which is preliminary data.</text>
</comment>
<proteinExistence type="predicted"/>
<sequence>MSSGLGTFTNLLAYLLPSITLLSVCQSIVALLAKMASLQEVKTQLNVYSSNAPLHDVASQQGIQQGITERLAQPQSTLESQSVHALKESQALSAEQLQNVLDAPLVSDLRERHSTRSDVVTIALTELVINTFS</sequence>
<dbReference type="RefSeq" id="WP_063381952.1">
    <property type="nucleotide sequence ID" value="NZ_AUXX01000031.1"/>
</dbReference>
<dbReference type="EMBL" id="AUXX01000031">
    <property type="protein sequence ID" value="KZN63920.1"/>
    <property type="molecule type" value="Genomic_DNA"/>
</dbReference>
<dbReference type="PATRIC" id="fig|1365257.3.peg.3524"/>
<organism evidence="2 3">
    <name type="scientific">Pseudoalteromonas luteoviolacea S4060-1</name>
    <dbReference type="NCBI Taxonomy" id="1365257"/>
    <lineage>
        <taxon>Bacteria</taxon>
        <taxon>Pseudomonadati</taxon>
        <taxon>Pseudomonadota</taxon>
        <taxon>Gammaproteobacteria</taxon>
        <taxon>Alteromonadales</taxon>
        <taxon>Pseudoalteromonadaceae</taxon>
        <taxon>Pseudoalteromonas</taxon>
    </lineage>
</organism>
<keyword evidence="1" id="KW-0472">Membrane</keyword>
<feature type="transmembrane region" description="Helical" evidence="1">
    <location>
        <begin position="12"/>
        <end position="33"/>
    </location>
</feature>
<keyword evidence="1" id="KW-1133">Transmembrane helix</keyword>
<evidence type="ECO:0000313" key="3">
    <source>
        <dbReference type="Proteomes" id="UP000076661"/>
    </source>
</evidence>
<keyword evidence="1" id="KW-0812">Transmembrane</keyword>
<evidence type="ECO:0000256" key="1">
    <source>
        <dbReference type="SAM" id="Phobius"/>
    </source>
</evidence>
<name>A0A162AZ39_9GAMM</name>
<accession>A0A162AZ39</accession>
<evidence type="ECO:0000313" key="2">
    <source>
        <dbReference type="EMBL" id="KZN63920.1"/>
    </source>
</evidence>
<reference evidence="2 3" key="1">
    <citation type="submission" date="2013-07" db="EMBL/GenBank/DDBJ databases">
        <title>Comparative Genomic and Metabolomic Analysis of Twelve Strains of Pseudoalteromonas luteoviolacea.</title>
        <authorList>
            <person name="Vynne N.G."/>
            <person name="Mansson M."/>
            <person name="Gram L."/>
        </authorList>
    </citation>
    <scope>NUCLEOTIDE SEQUENCE [LARGE SCALE GENOMIC DNA]</scope>
    <source>
        <strain evidence="2 3">S4060-1</strain>
    </source>
</reference>
<protein>
    <submittedName>
        <fullName evidence="2">Uncharacterized protein</fullName>
    </submittedName>
</protein>
<gene>
    <name evidence="2" type="ORF">N478_23520</name>
</gene>
<dbReference type="AlphaFoldDB" id="A0A162AZ39"/>